<dbReference type="PANTHER" id="PTHR33116:SF84">
    <property type="entry name" value="RNA-DIRECTED DNA POLYMERASE"/>
    <property type="match status" value="1"/>
</dbReference>
<reference evidence="2" key="1">
    <citation type="journal article" date="2023" name="Plant J.">
        <title>Genome sequences and population genomics provide insights into the demographic history, inbreeding, and mutation load of two 'living fossil' tree species of Dipteronia.</title>
        <authorList>
            <person name="Feng Y."/>
            <person name="Comes H.P."/>
            <person name="Chen J."/>
            <person name="Zhu S."/>
            <person name="Lu R."/>
            <person name="Zhang X."/>
            <person name="Li P."/>
            <person name="Qiu J."/>
            <person name="Olsen K.M."/>
            <person name="Qiu Y."/>
        </authorList>
    </citation>
    <scope>NUCLEOTIDE SEQUENCE</scope>
    <source>
        <strain evidence="2">NBL</strain>
    </source>
</reference>
<evidence type="ECO:0000313" key="2">
    <source>
        <dbReference type="EMBL" id="KAK3229947.1"/>
    </source>
</evidence>
<gene>
    <name evidence="2" type="ORF">Dsin_001828</name>
</gene>
<evidence type="ECO:0000313" key="3">
    <source>
        <dbReference type="Proteomes" id="UP001281410"/>
    </source>
</evidence>
<dbReference type="InterPro" id="IPR000477">
    <property type="entry name" value="RT_dom"/>
</dbReference>
<sequence length="376" mass="43132">MSTYLCVIVMEVLSKILAKRIENSHSFKFHWKYDKINLSHLCFADDLIMLCHGSLSSALVLKAALDEFSLLSGLHANHAKNNIFISDLSSTISHQLINLFGYTRKLFYLRPLVRPLIQYLISNGSSTFLWFDNWHLDGPLLSKWSTRVVYDSGLPIYAAVSSIVHGDSWSWPTAMSIDLLEIRSRMPTYNPNSSVDDSVRWLPSSSGTYSASFALASLRTPQPIVPWFKLVWFPKNILRMSFFLWLAIRGRLSTRDRILKYDHRAITTCVLCNSHLQSYAHLFFECLFSRAIWTQLLNIGGNPWNGLCWNAFTDWASTYWGGNSPTIVANKFCLGVAVYHIWRERNCQIFESTQKTTSVVARFIIDTIRCQLSFIN</sequence>
<comment type="caution">
    <text evidence="2">The sequence shown here is derived from an EMBL/GenBank/DDBJ whole genome shotgun (WGS) entry which is preliminary data.</text>
</comment>
<dbReference type="Pfam" id="PF13966">
    <property type="entry name" value="zf-RVT"/>
    <property type="match status" value="1"/>
</dbReference>
<organism evidence="2 3">
    <name type="scientific">Dipteronia sinensis</name>
    <dbReference type="NCBI Taxonomy" id="43782"/>
    <lineage>
        <taxon>Eukaryota</taxon>
        <taxon>Viridiplantae</taxon>
        <taxon>Streptophyta</taxon>
        <taxon>Embryophyta</taxon>
        <taxon>Tracheophyta</taxon>
        <taxon>Spermatophyta</taxon>
        <taxon>Magnoliopsida</taxon>
        <taxon>eudicotyledons</taxon>
        <taxon>Gunneridae</taxon>
        <taxon>Pentapetalae</taxon>
        <taxon>rosids</taxon>
        <taxon>malvids</taxon>
        <taxon>Sapindales</taxon>
        <taxon>Sapindaceae</taxon>
        <taxon>Hippocastanoideae</taxon>
        <taxon>Acereae</taxon>
        <taxon>Dipteronia</taxon>
    </lineage>
</organism>
<dbReference type="EMBL" id="JANJYJ010000001">
    <property type="protein sequence ID" value="KAK3229947.1"/>
    <property type="molecule type" value="Genomic_DNA"/>
</dbReference>
<dbReference type="InterPro" id="IPR026960">
    <property type="entry name" value="RVT-Znf"/>
</dbReference>
<dbReference type="PANTHER" id="PTHR33116">
    <property type="entry name" value="REVERSE TRANSCRIPTASE ZINC-BINDING DOMAIN-CONTAINING PROTEIN-RELATED-RELATED"/>
    <property type="match status" value="1"/>
</dbReference>
<protein>
    <recommendedName>
        <fullName evidence="1">Reverse transcriptase domain-containing protein</fullName>
    </recommendedName>
</protein>
<accession>A0AAE0B605</accession>
<keyword evidence="3" id="KW-1185">Reference proteome</keyword>
<dbReference type="AlphaFoldDB" id="A0AAE0B605"/>
<proteinExistence type="predicted"/>
<feature type="domain" description="Reverse transcriptase" evidence="1">
    <location>
        <begin position="1"/>
        <end position="104"/>
    </location>
</feature>
<name>A0AAE0B605_9ROSI</name>
<dbReference type="PROSITE" id="PS50878">
    <property type="entry name" value="RT_POL"/>
    <property type="match status" value="1"/>
</dbReference>
<evidence type="ECO:0000259" key="1">
    <source>
        <dbReference type="PROSITE" id="PS50878"/>
    </source>
</evidence>
<dbReference type="Proteomes" id="UP001281410">
    <property type="component" value="Unassembled WGS sequence"/>
</dbReference>